<protein>
    <recommendedName>
        <fullName evidence="2">C2H2-type domain-containing protein</fullName>
    </recommendedName>
</protein>
<dbReference type="EMBL" id="JADFTS010000009">
    <property type="protein sequence ID" value="KAF9589272.1"/>
    <property type="molecule type" value="Genomic_DNA"/>
</dbReference>
<gene>
    <name evidence="3" type="ORF">IFM89_022238</name>
</gene>
<organism evidence="3 4">
    <name type="scientific">Coptis chinensis</name>
    <dbReference type="NCBI Taxonomy" id="261450"/>
    <lineage>
        <taxon>Eukaryota</taxon>
        <taxon>Viridiplantae</taxon>
        <taxon>Streptophyta</taxon>
        <taxon>Embryophyta</taxon>
        <taxon>Tracheophyta</taxon>
        <taxon>Spermatophyta</taxon>
        <taxon>Magnoliopsida</taxon>
        <taxon>Ranunculales</taxon>
        <taxon>Ranunculaceae</taxon>
        <taxon>Coptidoideae</taxon>
        <taxon>Coptis</taxon>
    </lineage>
</organism>
<dbReference type="OrthoDB" id="1876367at2759"/>
<dbReference type="PANTHER" id="PTHR35497:SF1">
    <property type="entry name" value="ACYL-UDP-N-ACETYLGLUCOSAMINE O-ACYLTRANSFERASE"/>
    <property type="match status" value="1"/>
</dbReference>
<name>A0A835H0E3_9MAGN</name>
<feature type="domain" description="C2H2-type" evidence="2">
    <location>
        <begin position="46"/>
        <end position="70"/>
    </location>
</feature>
<comment type="caution">
    <text evidence="3">The sequence shown here is derived from an EMBL/GenBank/DDBJ whole genome shotgun (WGS) entry which is preliminary data.</text>
</comment>
<dbReference type="AlphaFoldDB" id="A0A835H0E3"/>
<dbReference type="InterPro" id="IPR013087">
    <property type="entry name" value="Znf_C2H2_type"/>
</dbReference>
<evidence type="ECO:0000313" key="3">
    <source>
        <dbReference type="EMBL" id="KAF9589272.1"/>
    </source>
</evidence>
<proteinExistence type="predicted"/>
<sequence>MGGRRCFGNISVSSLREQWARLTLRKVRKEGHIYVELRRDGKRFVFFCVLCHAPCYSETVLFDHLRGHLHRERLAVAEVTLLGENPWPFNDGVYFFHDSADEVYRNDRLLMSDTDRNESALTVYDCGRISKDIVGCNGNGDCGNRSLVIPGVLRNVQMTCLEAKFIGFGEIGARIHEINESTEEISRIWCSWLGKRSFSDEDLPMLPRHEFGIVTFSYNYNLGRKPVWSDLSRLCASSTCSGIECIEDGNKRRRRLLSDPDDISQSLCEQGGSSVEYYQPSDSPILELVSAHAPSDGPTLELVSAHQLQRSKSSRRRIRREMRQQQRLAAERMCDICQIKLLPGKDVACLLNMETGRLACSSRNATGAFHVFHTSCLVHWILLCEFENWKNSLAIQEAPHRPRRKTRASTARTIAKKRDNERRATPKQISSVFCPECQGTGINIQEDQLEKPSYLLSEMFNCKIKSKDAKRAWMKAPETLQNCSTGLHFPCQSNEIVQEKVAHLKLLHFYRANEWN</sequence>
<accession>A0A835H0E3</accession>
<keyword evidence="4" id="KW-1185">Reference proteome</keyword>
<dbReference type="SUPFAM" id="SSF57667">
    <property type="entry name" value="beta-beta-alpha zinc fingers"/>
    <property type="match status" value="1"/>
</dbReference>
<dbReference type="Pfam" id="PF12874">
    <property type="entry name" value="zf-met"/>
    <property type="match status" value="1"/>
</dbReference>
<feature type="region of interest" description="Disordered" evidence="1">
    <location>
        <begin position="400"/>
        <end position="421"/>
    </location>
</feature>
<evidence type="ECO:0000259" key="2">
    <source>
        <dbReference type="Pfam" id="PF12874"/>
    </source>
</evidence>
<dbReference type="Proteomes" id="UP000631114">
    <property type="component" value="Unassembled WGS sequence"/>
</dbReference>
<dbReference type="PANTHER" id="PTHR35497">
    <property type="entry name" value="ACYL-UDP-N-ACETYLGLUCOSAMINE O-ACYLTRANSFERASE"/>
    <property type="match status" value="1"/>
</dbReference>
<reference evidence="3 4" key="1">
    <citation type="submission" date="2020-10" db="EMBL/GenBank/DDBJ databases">
        <title>The Coptis chinensis genome and diversification of protoberbering-type alkaloids.</title>
        <authorList>
            <person name="Wang B."/>
            <person name="Shu S."/>
            <person name="Song C."/>
            <person name="Liu Y."/>
        </authorList>
    </citation>
    <scope>NUCLEOTIDE SEQUENCE [LARGE SCALE GENOMIC DNA]</scope>
    <source>
        <strain evidence="3">HL-2020</strain>
        <tissue evidence="3">Leaf</tissue>
    </source>
</reference>
<evidence type="ECO:0000256" key="1">
    <source>
        <dbReference type="SAM" id="MobiDB-lite"/>
    </source>
</evidence>
<evidence type="ECO:0000313" key="4">
    <source>
        <dbReference type="Proteomes" id="UP000631114"/>
    </source>
</evidence>
<dbReference type="InterPro" id="IPR036236">
    <property type="entry name" value="Znf_C2H2_sf"/>
</dbReference>